<dbReference type="Gene3D" id="2.60.40.1120">
    <property type="entry name" value="Carboxypeptidase-like, regulatory domain"/>
    <property type="match status" value="1"/>
</dbReference>
<accession>A0ABW5XP87</accession>
<evidence type="ECO:0000313" key="8">
    <source>
        <dbReference type="EMBL" id="MFD2865280.1"/>
    </source>
</evidence>
<keyword evidence="8" id="KW-0675">Receptor</keyword>
<dbReference type="PANTHER" id="PTHR40980:SF5">
    <property type="entry name" value="TONB-DEPENDENT RECEPTOR"/>
    <property type="match status" value="1"/>
</dbReference>
<dbReference type="PANTHER" id="PTHR40980">
    <property type="entry name" value="PLUG DOMAIN-CONTAINING PROTEIN"/>
    <property type="match status" value="1"/>
</dbReference>
<evidence type="ECO:0000313" key="9">
    <source>
        <dbReference type="Proteomes" id="UP001597601"/>
    </source>
</evidence>
<evidence type="ECO:0000256" key="5">
    <source>
        <dbReference type="SAM" id="SignalP"/>
    </source>
</evidence>
<sequence>MKKLLLILILPALIHLNAVAQSTGKIAGKIIDAKTSELLIGATVGIEGTTKAIATDINGQYVLSGVAPGTYTLVVKYIGYETKAISEVAVKADAVTTLDISIAEAAKSSLKEVVIRSTYRQASIASLYAAQKNSVTISDGISSELIKMSPDKNTSEVLKRVSGATIQDNKFVIVRGLSDRYNTALLDGTVLPSTEPNRKAFSFDIVPSNLIEGIVISKTATPNLPGDFAGGAIQITTKDIPTENFITGSIGLGYNTNTTFKDFQSGYRNTSDYFGFDGGARKLPSNFPSTNRVASGSLTLPQQINALKSLNPNFNVYNSRATPNQSYQLTFGRVAEGKNGNKFGTTVGLTYRNAMQTIRDLKIDYYEFDFNDTKYKFSTSVGALANFAYTYGKNKITFKNIYNRTFDDQYLYRTGYNNQTQNPDNHFTAFDLIEKSLLKSTLAGDHAFDNNSKITWIGSFANVMNNQPDQRKTNYALIGGQYVADNTTVGKQNARFFSDLNENIYSGQVDYSLPVNMFKEKSNLKVGLATSYRDRTFSPRFIGPQLRSGMDGANDIRTLPLNQIFSRAIINKGFYNLTEITSSTDPYTAHTMVNAGYAMLDNKLSDKVRLVWGVRVEKFDLKLNDKEPTTTETRLNNVDVLPSANLTYAINDKSNFRASYSHTVARPEARELAVTSYYDFELLANIAGNKNLKRAQIKNADIRYEFYPSAGQIFSVSAFYKGFKDAIEPVYDDKNSTPDFRFFNVQRATNFGFELELRKTLDFVGESFKNTTFYTNIAVIKSKVSDDRPEVVADASRPMVGQAPYVINGGLMQTAYNNKLTFNLLYNRVGPRIARARGAVFPSVYENARDVIDAQISYKVSKKGEFKLNASDLLNQNSILYYKTPTTQYDLTKGSTLASYKMGSTFTLSYSQSF</sequence>
<dbReference type="SUPFAM" id="SSF56935">
    <property type="entry name" value="Porins"/>
    <property type="match status" value="1"/>
</dbReference>
<keyword evidence="5" id="KW-0732">Signal</keyword>
<protein>
    <submittedName>
        <fullName evidence="8">TonB-dependent receptor domain-containing protein</fullName>
    </submittedName>
</protein>
<name>A0ABW5XP87_9SPHI</name>
<organism evidence="8 9">
    <name type="scientific">Mucilaginibacter antarcticus</name>
    <dbReference type="NCBI Taxonomy" id="1855725"/>
    <lineage>
        <taxon>Bacteria</taxon>
        <taxon>Pseudomonadati</taxon>
        <taxon>Bacteroidota</taxon>
        <taxon>Sphingobacteriia</taxon>
        <taxon>Sphingobacteriales</taxon>
        <taxon>Sphingobacteriaceae</taxon>
        <taxon>Mucilaginibacter</taxon>
    </lineage>
</organism>
<dbReference type="InterPro" id="IPR008969">
    <property type="entry name" value="CarboxyPept-like_regulatory"/>
</dbReference>
<dbReference type="Gene3D" id="2.40.170.20">
    <property type="entry name" value="TonB-dependent receptor, beta-barrel domain"/>
    <property type="match status" value="1"/>
</dbReference>
<evidence type="ECO:0000259" key="7">
    <source>
        <dbReference type="Pfam" id="PF07715"/>
    </source>
</evidence>
<keyword evidence="2 4" id="KW-0472">Membrane</keyword>
<feature type="domain" description="TonB-dependent receptor-like beta-barrel" evidence="6">
    <location>
        <begin position="390"/>
        <end position="870"/>
    </location>
</feature>
<feature type="chain" id="PRO_5046952330" evidence="5">
    <location>
        <begin position="21"/>
        <end position="914"/>
    </location>
</feature>
<dbReference type="InterPro" id="IPR012910">
    <property type="entry name" value="Plug_dom"/>
</dbReference>
<dbReference type="InterPro" id="IPR037066">
    <property type="entry name" value="Plug_dom_sf"/>
</dbReference>
<feature type="signal peptide" evidence="5">
    <location>
        <begin position="1"/>
        <end position="20"/>
    </location>
</feature>
<comment type="subcellular location">
    <subcellularLocation>
        <location evidence="1 4">Cell outer membrane</location>
    </subcellularLocation>
</comment>
<comment type="caution">
    <text evidence="8">The sequence shown here is derived from an EMBL/GenBank/DDBJ whole genome shotgun (WGS) entry which is preliminary data.</text>
</comment>
<dbReference type="Pfam" id="PF07715">
    <property type="entry name" value="Plug"/>
    <property type="match status" value="1"/>
</dbReference>
<gene>
    <name evidence="8" type="ORF">ACFSYC_11335</name>
</gene>
<evidence type="ECO:0000256" key="1">
    <source>
        <dbReference type="ARBA" id="ARBA00004442"/>
    </source>
</evidence>
<feature type="domain" description="TonB-dependent receptor plug" evidence="7">
    <location>
        <begin position="136"/>
        <end position="231"/>
    </location>
</feature>
<dbReference type="RefSeq" id="WP_377127328.1">
    <property type="nucleotide sequence ID" value="NZ_JBHUHN010000001.1"/>
</dbReference>
<dbReference type="SUPFAM" id="SSF49464">
    <property type="entry name" value="Carboxypeptidase regulatory domain-like"/>
    <property type="match status" value="1"/>
</dbReference>
<keyword evidence="3" id="KW-0998">Cell outer membrane</keyword>
<evidence type="ECO:0000256" key="4">
    <source>
        <dbReference type="RuleBase" id="RU003357"/>
    </source>
</evidence>
<dbReference type="EMBL" id="JBHUON010000012">
    <property type="protein sequence ID" value="MFD2865280.1"/>
    <property type="molecule type" value="Genomic_DNA"/>
</dbReference>
<reference evidence="9" key="1">
    <citation type="journal article" date="2019" name="Int. J. Syst. Evol. Microbiol.">
        <title>The Global Catalogue of Microorganisms (GCM) 10K type strain sequencing project: providing services to taxonomists for standard genome sequencing and annotation.</title>
        <authorList>
            <consortium name="The Broad Institute Genomics Platform"/>
            <consortium name="The Broad Institute Genome Sequencing Center for Infectious Disease"/>
            <person name="Wu L."/>
            <person name="Ma J."/>
        </authorList>
    </citation>
    <scope>NUCLEOTIDE SEQUENCE [LARGE SCALE GENOMIC DNA]</scope>
    <source>
        <strain evidence="9">KCTC 52232</strain>
    </source>
</reference>
<dbReference type="Gene3D" id="2.170.130.10">
    <property type="entry name" value="TonB-dependent receptor, plug domain"/>
    <property type="match status" value="1"/>
</dbReference>
<comment type="similarity">
    <text evidence="4">Belongs to the TonB-dependent receptor family.</text>
</comment>
<dbReference type="InterPro" id="IPR036942">
    <property type="entry name" value="Beta-barrel_TonB_sf"/>
</dbReference>
<proteinExistence type="inferred from homology"/>
<keyword evidence="9" id="KW-1185">Reference proteome</keyword>
<dbReference type="InterPro" id="IPR000531">
    <property type="entry name" value="Beta-barrel_TonB"/>
</dbReference>
<dbReference type="Proteomes" id="UP001597601">
    <property type="component" value="Unassembled WGS sequence"/>
</dbReference>
<dbReference type="Pfam" id="PF00593">
    <property type="entry name" value="TonB_dep_Rec_b-barrel"/>
    <property type="match status" value="1"/>
</dbReference>
<dbReference type="Pfam" id="PF13715">
    <property type="entry name" value="CarbopepD_reg_2"/>
    <property type="match status" value="1"/>
</dbReference>
<evidence type="ECO:0000256" key="2">
    <source>
        <dbReference type="ARBA" id="ARBA00023136"/>
    </source>
</evidence>
<evidence type="ECO:0000256" key="3">
    <source>
        <dbReference type="ARBA" id="ARBA00023237"/>
    </source>
</evidence>
<evidence type="ECO:0000259" key="6">
    <source>
        <dbReference type="Pfam" id="PF00593"/>
    </source>
</evidence>
<keyword evidence="4" id="KW-0798">TonB box</keyword>